<dbReference type="Proteomes" id="UP001057279">
    <property type="component" value="Linkage Group LG03"/>
</dbReference>
<protein>
    <submittedName>
        <fullName evidence="1">Uncharacterized protein</fullName>
    </submittedName>
</protein>
<name>A0ACB9VBC1_9CETA</name>
<evidence type="ECO:0000313" key="2">
    <source>
        <dbReference type="Proteomes" id="UP001057279"/>
    </source>
</evidence>
<dbReference type="EMBL" id="CM043028">
    <property type="protein sequence ID" value="KAI4586755.1"/>
    <property type="molecule type" value="Genomic_DNA"/>
</dbReference>
<proteinExistence type="predicted"/>
<organism evidence="1 2">
    <name type="scientific">Ovis ammon polii x Ovis aries</name>
    <dbReference type="NCBI Taxonomy" id="2918886"/>
    <lineage>
        <taxon>Eukaryota</taxon>
        <taxon>Metazoa</taxon>
        <taxon>Chordata</taxon>
        <taxon>Craniata</taxon>
        <taxon>Vertebrata</taxon>
        <taxon>Euteleostomi</taxon>
        <taxon>Mammalia</taxon>
        <taxon>Eutheria</taxon>
        <taxon>Laurasiatheria</taxon>
        <taxon>Artiodactyla</taxon>
        <taxon>Ruminantia</taxon>
        <taxon>Pecora</taxon>
        <taxon>Bovidae</taxon>
        <taxon>Caprinae</taxon>
        <taxon>Ovis</taxon>
    </lineage>
</organism>
<evidence type="ECO:0000313" key="1">
    <source>
        <dbReference type="EMBL" id="KAI4586755.1"/>
    </source>
</evidence>
<accession>A0ACB9VBC1</accession>
<sequence length="119" mass="13932">MFLLRKEIFQGARKNSKPSCPAENATKSQIIYCDSLQSSWCFFAMEKVMQFEFVFLILMQLFSHQIFIMDKLNFFIGSHREIGVLRVLLLAGDRLGRKLRQLELLMHWPNTGGNLYNKP</sequence>
<comment type="caution">
    <text evidence="1">The sequence shown here is derived from an EMBL/GenBank/DDBJ whole genome shotgun (WGS) entry which is preliminary data.</text>
</comment>
<gene>
    <name evidence="1" type="ORF">MJG53_004542</name>
</gene>
<keyword evidence="2" id="KW-1185">Reference proteome</keyword>
<reference evidence="1" key="1">
    <citation type="submission" date="2022-03" db="EMBL/GenBank/DDBJ databases">
        <title>Genomic analyses of argali, domestic sheep and their hybrids provide insights into chromosomal evolution, heterosis and genetic basis of agronomic traits.</title>
        <authorList>
            <person name="Li M."/>
        </authorList>
    </citation>
    <scope>NUCLEOTIDE SEQUENCE</scope>
    <source>
        <strain evidence="1">F1 hybrid</strain>
    </source>
</reference>